<organism evidence="2 3">
    <name type="scientific">Bifidobacterium bombi DSM 19703</name>
    <dbReference type="NCBI Taxonomy" id="1341695"/>
    <lineage>
        <taxon>Bacteria</taxon>
        <taxon>Bacillati</taxon>
        <taxon>Actinomycetota</taxon>
        <taxon>Actinomycetes</taxon>
        <taxon>Bifidobacteriales</taxon>
        <taxon>Bifidobacteriaceae</taxon>
        <taxon>Bifidobacterium</taxon>
    </lineage>
</organism>
<evidence type="ECO:0000313" key="2">
    <source>
        <dbReference type="EMBL" id="KFF31625.1"/>
    </source>
</evidence>
<evidence type="ECO:0000256" key="1">
    <source>
        <dbReference type="SAM" id="SignalP"/>
    </source>
</evidence>
<dbReference type="OrthoDB" id="9961659at2"/>
<keyword evidence="1" id="KW-0732">Signal</keyword>
<protein>
    <recommendedName>
        <fullName evidence="4">Lipoprotein</fullName>
    </recommendedName>
</protein>
<feature type="chain" id="PRO_5039185311" description="Lipoprotein" evidence="1">
    <location>
        <begin position="20"/>
        <end position="192"/>
    </location>
</feature>
<dbReference type="AlphaFoldDB" id="A0A080N4Q7"/>
<evidence type="ECO:0008006" key="4">
    <source>
        <dbReference type="Google" id="ProtNLM"/>
    </source>
</evidence>
<sequence length="192" mass="20797">MKKPIAILTCLALLVGVSACGSKHSTLQNRTSATLKSKETEPKLKTLPDGLSGTCAGDPYAPNNNLQKVDLNTTDGQLNISIPNATDMMLVDVGYYVNIYTKDFKQTQIKIEYHQSEDKKEVTVAPLFGNAKITKIGGFNVDSSDENLLNVSVPTNLIAGNKHVTWNAALDMNGKDIAFCPGQSKEEKVPLQ</sequence>
<dbReference type="STRING" id="1341695.BBOMB_1010"/>
<gene>
    <name evidence="2" type="ORF">BBOMB_1010</name>
</gene>
<accession>A0A080N4Q7</accession>
<dbReference type="eggNOG" id="ENOG5031XU6">
    <property type="taxonomic scope" value="Bacteria"/>
</dbReference>
<evidence type="ECO:0000313" key="3">
    <source>
        <dbReference type="Proteomes" id="UP000028730"/>
    </source>
</evidence>
<dbReference type="PROSITE" id="PS51257">
    <property type="entry name" value="PROKAR_LIPOPROTEIN"/>
    <property type="match status" value="1"/>
</dbReference>
<name>A0A080N4Q7_9BIFI</name>
<comment type="caution">
    <text evidence="2">The sequence shown here is derived from an EMBL/GenBank/DDBJ whole genome shotgun (WGS) entry which is preliminary data.</text>
</comment>
<dbReference type="EMBL" id="ATLK01000001">
    <property type="protein sequence ID" value="KFF31625.1"/>
    <property type="molecule type" value="Genomic_DNA"/>
</dbReference>
<keyword evidence="3" id="KW-1185">Reference proteome</keyword>
<feature type="signal peptide" evidence="1">
    <location>
        <begin position="1"/>
        <end position="19"/>
    </location>
</feature>
<dbReference type="RefSeq" id="WP_044088052.1">
    <property type="nucleotide sequence ID" value="NZ_ATLK01000001.1"/>
</dbReference>
<proteinExistence type="predicted"/>
<dbReference type="Proteomes" id="UP000028730">
    <property type="component" value="Unassembled WGS sequence"/>
</dbReference>
<reference evidence="2 3" key="1">
    <citation type="journal article" date="2014" name="Appl. Environ. Microbiol.">
        <title>Genomic encyclopedia of type strains of the genus Bifidobacterium.</title>
        <authorList>
            <person name="Milani C."/>
            <person name="Lugli G.A."/>
            <person name="Duranti S."/>
            <person name="Turroni F."/>
            <person name="Bottacini F."/>
            <person name="Mangifesta M."/>
            <person name="Sanchez B."/>
            <person name="Viappiani A."/>
            <person name="Mancabelli L."/>
            <person name="Taminiau B."/>
            <person name="Delcenserie V."/>
            <person name="Barrangou R."/>
            <person name="Margolles A."/>
            <person name="van Sinderen D."/>
            <person name="Ventura M."/>
        </authorList>
    </citation>
    <scope>NUCLEOTIDE SEQUENCE [LARGE SCALE GENOMIC DNA]</scope>
    <source>
        <strain evidence="2 3">DSM 19703</strain>
    </source>
</reference>